<dbReference type="AlphaFoldDB" id="A0A6A3MGT9"/>
<dbReference type="EMBL" id="QXFU01000515">
    <property type="protein sequence ID" value="KAE9031689.1"/>
    <property type="molecule type" value="Genomic_DNA"/>
</dbReference>
<dbReference type="Proteomes" id="UP000435112">
    <property type="component" value="Unassembled WGS sequence"/>
</dbReference>
<protein>
    <submittedName>
        <fullName evidence="1">Uncharacterized protein</fullName>
    </submittedName>
</protein>
<gene>
    <name evidence="1" type="ORF">PR002_g9581</name>
</gene>
<comment type="caution">
    <text evidence="1">The sequence shown here is derived from an EMBL/GenBank/DDBJ whole genome shotgun (WGS) entry which is preliminary data.</text>
</comment>
<reference evidence="1 2" key="1">
    <citation type="submission" date="2018-09" db="EMBL/GenBank/DDBJ databases">
        <title>Genomic investigation of the strawberry pathogen Phytophthora fragariae indicates pathogenicity is determined by transcriptional variation in three key races.</title>
        <authorList>
            <person name="Adams T.M."/>
            <person name="Armitage A.D."/>
            <person name="Sobczyk M.K."/>
            <person name="Bates H.J."/>
            <person name="Dunwell J.M."/>
            <person name="Nellist C.F."/>
            <person name="Harrison R.J."/>
        </authorList>
    </citation>
    <scope>NUCLEOTIDE SEQUENCE [LARGE SCALE GENOMIC DNA]</scope>
    <source>
        <strain evidence="1 2">SCRP324</strain>
    </source>
</reference>
<accession>A0A6A3MGT9</accession>
<evidence type="ECO:0000313" key="1">
    <source>
        <dbReference type="EMBL" id="KAE9031689.1"/>
    </source>
</evidence>
<proteinExistence type="predicted"/>
<sequence>MVLYNMAERWSTIMLSTSFTDSATRLRALLNPGTIED</sequence>
<evidence type="ECO:0000313" key="2">
    <source>
        <dbReference type="Proteomes" id="UP000435112"/>
    </source>
</evidence>
<organism evidence="1 2">
    <name type="scientific">Phytophthora rubi</name>
    <dbReference type="NCBI Taxonomy" id="129364"/>
    <lineage>
        <taxon>Eukaryota</taxon>
        <taxon>Sar</taxon>
        <taxon>Stramenopiles</taxon>
        <taxon>Oomycota</taxon>
        <taxon>Peronosporomycetes</taxon>
        <taxon>Peronosporales</taxon>
        <taxon>Peronosporaceae</taxon>
        <taxon>Phytophthora</taxon>
    </lineage>
</organism>
<name>A0A6A3MGT9_9STRA</name>